<evidence type="ECO:0000313" key="2">
    <source>
        <dbReference type="Proteomes" id="UP001606301"/>
    </source>
</evidence>
<gene>
    <name evidence="1" type="ORF">ACG0Z3_18340</name>
</gene>
<dbReference type="PANTHER" id="PTHR47628:SF1">
    <property type="entry name" value="ALIPHATIC AMIDASE EXPRESSION-REGULATING PROTEIN"/>
    <property type="match status" value="1"/>
</dbReference>
<comment type="caution">
    <text evidence="1">The sequence shown here is derived from an EMBL/GenBank/DDBJ whole genome shotgun (WGS) entry which is preliminary data.</text>
</comment>
<sequence length="411" mass="43936">MRRRLVLLGGVMLLVTAAVAGLWLLRAPAAEAAERGPIVIGALHAQNGPLAAAEAPLLAALRLAVDEINRDGGLLGRRVELQVEDTGGNDASAVAAAARRLIVEQHAVALFGCATFTCRQAARTIVEAQQHLLFYPLAYEGLERSPHVVYMGAVPNQRQLPAADWAMSGFGRRVFLLGSDGTYSRRMHAVMREFVPLSGGRVLGERQLPAGASGMGALVADLRRLQPDLVLSTLGGESNRALFDALVTADLAELPLLSFAVGEPEFKAYGAGRLGRHFTAASYLQALPGAANQAFMAGLRRYQGSEACEAAVSSHAAVKLWAAAVREVGDAQPAAVGANVLQQSALAPQGPTALDGQSRHLWHSLRMAQVQPDGRLAEVWHDPRQIRPMPWPVFRTHDQWRAIVDPQGGLR</sequence>
<dbReference type="EMBL" id="JBIGHW010000011">
    <property type="protein sequence ID" value="MFG6442650.1"/>
    <property type="molecule type" value="Genomic_DNA"/>
</dbReference>
<protein>
    <submittedName>
        <fullName evidence="1">Transporter substrate-binding protein</fullName>
    </submittedName>
</protein>
<dbReference type="Proteomes" id="UP001606301">
    <property type="component" value="Unassembled WGS sequence"/>
</dbReference>
<dbReference type="InterPro" id="IPR028082">
    <property type="entry name" value="Peripla_BP_I"/>
</dbReference>
<organism evidence="1 2">
    <name type="scientific">Pelomonas margarita</name>
    <dbReference type="NCBI Taxonomy" id="3299031"/>
    <lineage>
        <taxon>Bacteria</taxon>
        <taxon>Pseudomonadati</taxon>
        <taxon>Pseudomonadota</taxon>
        <taxon>Betaproteobacteria</taxon>
        <taxon>Burkholderiales</taxon>
        <taxon>Sphaerotilaceae</taxon>
        <taxon>Roseateles</taxon>
    </lineage>
</organism>
<proteinExistence type="predicted"/>
<dbReference type="Pfam" id="PF13433">
    <property type="entry name" value="Peripla_BP_5"/>
    <property type="match status" value="1"/>
</dbReference>
<keyword evidence="2" id="KW-1185">Reference proteome</keyword>
<dbReference type="Gene3D" id="3.40.50.2300">
    <property type="match status" value="2"/>
</dbReference>
<dbReference type="PANTHER" id="PTHR47628">
    <property type="match status" value="1"/>
</dbReference>
<evidence type="ECO:0000313" key="1">
    <source>
        <dbReference type="EMBL" id="MFG6442650.1"/>
    </source>
</evidence>
<reference evidence="1 2" key="1">
    <citation type="submission" date="2024-08" db="EMBL/GenBank/DDBJ databases">
        <authorList>
            <person name="Lu H."/>
        </authorList>
    </citation>
    <scope>NUCLEOTIDE SEQUENCE [LARGE SCALE GENOMIC DNA]</scope>
    <source>
        <strain evidence="1 2">LKC17W</strain>
    </source>
</reference>
<name>A0ABW7FMS7_9BURK</name>
<accession>A0ABW7FMS7</accession>
<dbReference type="SUPFAM" id="SSF53822">
    <property type="entry name" value="Periplasmic binding protein-like I"/>
    <property type="match status" value="1"/>
</dbReference>